<accession>A0ABD2N528</accession>
<evidence type="ECO:0000313" key="2">
    <source>
        <dbReference type="Proteomes" id="UP001516400"/>
    </source>
</evidence>
<evidence type="ECO:0000313" key="1">
    <source>
        <dbReference type="EMBL" id="KAL3273654.1"/>
    </source>
</evidence>
<name>A0ABD2N528_9CUCU</name>
<protein>
    <submittedName>
        <fullName evidence="1">Uncharacterized protein</fullName>
    </submittedName>
</protein>
<dbReference type="Proteomes" id="UP001516400">
    <property type="component" value="Unassembled WGS sequence"/>
</dbReference>
<organism evidence="1 2">
    <name type="scientific">Cryptolaemus montrouzieri</name>
    <dbReference type="NCBI Taxonomy" id="559131"/>
    <lineage>
        <taxon>Eukaryota</taxon>
        <taxon>Metazoa</taxon>
        <taxon>Ecdysozoa</taxon>
        <taxon>Arthropoda</taxon>
        <taxon>Hexapoda</taxon>
        <taxon>Insecta</taxon>
        <taxon>Pterygota</taxon>
        <taxon>Neoptera</taxon>
        <taxon>Endopterygota</taxon>
        <taxon>Coleoptera</taxon>
        <taxon>Polyphaga</taxon>
        <taxon>Cucujiformia</taxon>
        <taxon>Coccinelloidea</taxon>
        <taxon>Coccinellidae</taxon>
        <taxon>Scymninae</taxon>
        <taxon>Scymnini</taxon>
        <taxon>Cryptolaemus</taxon>
    </lineage>
</organism>
<gene>
    <name evidence="1" type="ORF">HHI36_015084</name>
</gene>
<feature type="non-terminal residue" evidence="1">
    <location>
        <position position="66"/>
    </location>
</feature>
<proteinExistence type="predicted"/>
<reference evidence="1 2" key="1">
    <citation type="journal article" date="2021" name="BMC Biol.">
        <title>Horizontally acquired antibacterial genes associated with adaptive radiation of ladybird beetles.</title>
        <authorList>
            <person name="Li H.S."/>
            <person name="Tang X.F."/>
            <person name="Huang Y.H."/>
            <person name="Xu Z.Y."/>
            <person name="Chen M.L."/>
            <person name="Du X.Y."/>
            <person name="Qiu B.Y."/>
            <person name="Chen P.T."/>
            <person name="Zhang W."/>
            <person name="Slipinski A."/>
            <person name="Escalona H.E."/>
            <person name="Waterhouse R.M."/>
            <person name="Zwick A."/>
            <person name="Pang H."/>
        </authorList>
    </citation>
    <scope>NUCLEOTIDE SEQUENCE [LARGE SCALE GENOMIC DNA]</scope>
    <source>
        <strain evidence="1">SYSU2018</strain>
    </source>
</reference>
<dbReference type="AlphaFoldDB" id="A0ABD2N528"/>
<sequence length="66" mass="7868">MKTIKQGYARRMYLKQQVDFPDSIPVEPYKSVPISAKKKKHLLEMIPQMPEEENDFYLQILRVKNS</sequence>
<comment type="caution">
    <text evidence="1">The sequence shown here is derived from an EMBL/GenBank/DDBJ whole genome shotgun (WGS) entry which is preliminary data.</text>
</comment>
<dbReference type="EMBL" id="JABFTP020000062">
    <property type="protein sequence ID" value="KAL3273654.1"/>
    <property type="molecule type" value="Genomic_DNA"/>
</dbReference>
<keyword evidence="2" id="KW-1185">Reference proteome</keyword>